<dbReference type="EMBL" id="CAXIEN010000347">
    <property type="protein sequence ID" value="CAL1294491.1"/>
    <property type="molecule type" value="Genomic_DNA"/>
</dbReference>
<keyword evidence="2" id="KW-0479">Metal-binding</keyword>
<feature type="domain" description="C2H2-type" evidence="8">
    <location>
        <begin position="13"/>
        <end position="40"/>
    </location>
</feature>
<dbReference type="Gene3D" id="3.30.160.60">
    <property type="entry name" value="Classic Zinc Finger"/>
    <property type="match status" value="1"/>
</dbReference>
<dbReference type="GO" id="GO:0000978">
    <property type="term" value="F:RNA polymerase II cis-regulatory region sequence-specific DNA binding"/>
    <property type="evidence" value="ECO:0007669"/>
    <property type="project" value="InterPro"/>
</dbReference>
<gene>
    <name evidence="9" type="ORF">LARSCL_LOCUS18738</name>
</gene>
<evidence type="ECO:0000256" key="4">
    <source>
        <dbReference type="ARBA" id="ARBA00022771"/>
    </source>
</evidence>
<keyword evidence="5" id="KW-0862">Zinc</keyword>
<dbReference type="InterPro" id="IPR013087">
    <property type="entry name" value="Znf_C2H2_type"/>
</dbReference>
<dbReference type="Proteomes" id="UP001497382">
    <property type="component" value="Unassembled WGS sequence"/>
</dbReference>
<accession>A0AAV2BEA5</accession>
<dbReference type="SUPFAM" id="SSF57667">
    <property type="entry name" value="beta-beta-alpha zinc fingers"/>
    <property type="match status" value="1"/>
</dbReference>
<keyword evidence="4 7" id="KW-0863">Zinc-finger</keyword>
<keyword evidence="3" id="KW-0677">Repeat</keyword>
<evidence type="ECO:0000259" key="8">
    <source>
        <dbReference type="PROSITE" id="PS50157"/>
    </source>
</evidence>
<evidence type="ECO:0000313" key="9">
    <source>
        <dbReference type="EMBL" id="CAL1294491.1"/>
    </source>
</evidence>
<protein>
    <recommendedName>
        <fullName evidence="8">C2H2-type domain-containing protein</fullName>
    </recommendedName>
</protein>
<evidence type="ECO:0000256" key="3">
    <source>
        <dbReference type="ARBA" id="ARBA00022737"/>
    </source>
</evidence>
<dbReference type="GO" id="GO:0000785">
    <property type="term" value="C:chromatin"/>
    <property type="evidence" value="ECO:0007669"/>
    <property type="project" value="TreeGrafter"/>
</dbReference>
<evidence type="ECO:0000313" key="10">
    <source>
        <dbReference type="Proteomes" id="UP001497382"/>
    </source>
</evidence>
<keyword evidence="6" id="KW-0539">Nucleus</keyword>
<name>A0AAV2BEA5_9ARAC</name>
<keyword evidence="10" id="KW-1185">Reference proteome</keyword>
<evidence type="ECO:0000256" key="6">
    <source>
        <dbReference type="ARBA" id="ARBA00023242"/>
    </source>
</evidence>
<dbReference type="GO" id="GO:0008270">
    <property type="term" value="F:zinc ion binding"/>
    <property type="evidence" value="ECO:0007669"/>
    <property type="project" value="UniProtKB-KW"/>
</dbReference>
<dbReference type="PANTHER" id="PTHR40626:SF11">
    <property type="entry name" value="ZINC FINGER PROTEIN YPR022C"/>
    <property type="match status" value="1"/>
</dbReference>
<evidence type="ECO:0000256" key="5">
    <source>
        <dbReference type="ARBA" id="ARBA00022833"/>
    </source>
</evidence>
<proteinExistence type="predicted"/>
<evidence type="ECO:0000256" key="2">
    <source>
        <dbReference type="ARBA" id="ARBA00022723"/>
    </source>
</evidence>
<dbReference type="PROSITE" id="PS50157">
    <property type="entry name" value="ZINC_FINGER_C2H2_2"/>
    <property type="match status" value="1"/>
</dbReference>
<dbReference type="PANTHER" id="PTHR40626">
    <property type="entry name" value="MIP31509P"/>
    <property type="match status" value="1"/>
</dbReference>
<dbReference type="GO" id="GO:0000981">
    <property type="term" value="F:DNA-binding transcription factor activity, RNA polymerase II-specific"/>
    <property type="evidence" value="ECO:0007669"/>
    <property type="project" value="InterPro"/>
</dbReference>
<reference evidence="9 10" key="1">
    <citation type="submission" date="2024-04" db="EMBL/GenBank/DDBJ databases">
        <authorList>
            <person name="Rising A."/>
            <person name="Reimegard J."/>
            <person name="Sonavane S."/>
            <person name="Akerstrom W."/>
            <person name="Nylinder S."/>
            <person name="Hedman E."/>
            <person name="Kallberg Y."/>
        </authorList>
    </citation>
    <scope>NUCLEOTIDE SEQUENCE [LARGE SCALE GENOMIC DNA]</scope>
</reference>
<dbReference type="AlphaFoldDB" id="A0AAV2BEA5"/>
<evidence type="ECO:0000256" key="1">
    <source>
        <dbReference type="ARBA" id="ARBA00004123"/>
    </source>
</evidence>
<dbReference type="FunFam" id="3.30.160.60:FF:000358">
    <property type="entry name" value="zinc finger protein 24"/>
    <property type="match status" value="1"/>
</dbReference>
<comment type="subcellular location">
    <subcellularLocation>
        <location evidence="1">Nucleus</location>
    </subcellularLocation>
</comment>
<dbReference type="InterPro" id="IPR051059">
    <property type="entry name" value="VerF-like"/>
</dbReference>
<comment type="caution">
    <text evidence="9">The sequence shown here is derived from an EMBL/GenBank/DDBJ whole genome shotgun (WGS) entry which is preliminary data.</text>
</comment>
<evidence type="ECO:0000256" key="7">
    <source>
        <dbReference type="PROSITE-ProRule" id="PRU00042"/>
    </source>
</evidence>
<sequence length="40" mass="4642">MRHLRSHTGEEPFSCETCPSTFTRKDVLLRHQRRCALGGK</sequence>
<dbReference type="GO" id="GO:0005634">
    <property type="term" value="C:nucleus"/>
    <property type="evidence" value="ECO:0007669"/>
    <property type="project" value="UniProtKB-SubCell"/>
</dbReference>
<dbReference type="InterPro" id="IPR036236">
    <property type="entry name" value="Znf_C2H2_sf"/>
</dbReference>
<organism evidence="9 10">
    <name type="scientific">Larinioides sclopetarius</name>
    <dbReference type="NCBI Taxonomy" id="280406"/>
    <lineage>
        <taxon>Eukaryota</taxon>
        <taxon>Metazoa</taxon>
        <taxon>Ecdysozoa</taxon>
        <taxon>Arthropoda</taxon>
        <taxon>Chelicerata</taxon>
        <taxon>Arachnida</taxon>
        <taxon>Araneae</taxon>
        <taxon>Araneomorphae</taxon>
        <taxon>Entelegynae</taxon>
        <taxon>Araneoidea</taxon>
        <taxon>Araneidae</taxon>
        <taxon>Larinioides</taxon>
    </lineage>
</organism>